<protein>
    <submittedName>
        <fullName evidence="4">Maleylacetoacetate isomerase</fullName>
    </submittedName>
</protein>
<keyword evidence="5" id="KW-1185">Reference proteome</keyword>
<dbReference type="NCBIfam" id="TIGR01262">
    <property type="entry name" value="maiA"/>
    <property type="match status" value="1"/>
</dbReference>
<evidence type="ECO:0000259" key="3">
    <source>
        <dbReference type="PROSITE" id="PS50405"/>
    </source>
</evidence>
<dbReference type="SFLD" id="SFLDS00019">
    <property type="entry name" value="Glutathione_Transferase_(cytos"/>
    <property type="match status" value="1"/>
</dbReference>
<dbReference type="GO" id="GO:0006749">
    <property type="term" value="P:glutathione metabolic process"/>
    <property type="evidence" value="ECO:0007669"/>
    <property type="project" value="TreeGrafter"/>
</dbReference>
<dbReference type="InterPro" id="IPR036249">
    <property type="entry name" value="Thioredoxin-like_sf"/>
</dbReference>
<dbReference type="CDD" id="cd03191">
    <property type="entry name" value="GST_C_Zeta"/>
    <property type="match status" value="1"/>
</dbReference>
<name>A0A1T4LPT4_9HYPH</name>
<dbReference type="Gene3D" id="3.40.30.10">
    <property type="entry name" value="Glutaredoxin"/>
    <property type="match status" value="1"/>
</dbReference>
<dbReference type="SFLD" id="SFLDG00358">
    <property type="entry name" value="Main_(cytGST)"/>
    <property type="match status" value="1"/>
</dbReference>
<dbReference type="InterPro" id="IPR004045">
    <property type="entry name" value="Glutathione_S-Trfase_N"/>
</dbReference>
<dbReference type="PROSITE" id="PS50405">
    <property type="entry name" value="GST_CTER"/>
    <property type="match status" value="1"/>
</dbReference>
<dbReference type="Pfam" id="PF13409">
    <property type="entry name" value="GST_N_2"/>
    <property type="match status" value="1"/>
</dbReference>
<dbReference type="CDD" id="cd03042">
    <property type="entry name" value="GST_N_Zeta"/>
    <property type="match status" value="1"/>
</dbReference>
<feature type="domain" description="GST N-terminal" evidence="2">
    <location>
        <begin position="1"/>
        <end position="81"/>
    </location>
</feature>
<dbReference type="GO" id="GO:0006559">
    <property type="term" value="P:L-phenylalanine catabolic process"/>
    <property type="evidence" value="ECO:0007669"/>
    <property type="project" value="TreeGrafter"/>
</dbReference>
<gene>
    <name evidence="4" type="ORF">SAMN02745126_01652</name>
</gene>
<dbReference type="STRING" id="225324.SAMN02745126_01652"/>
<dbReference type="GO" id="GO:0016034">
    <property type="term" value="F:maleylacetoacetate isomerase activity"/>
    <property type="evidence" value="ECO:0007669"/>
    <property type="project" value="TreeGrafter"/>
</dbReference>
<dbReference type="SUPFAM" id="SSF52833">
    <property type="entry name" value="Thioredoxin-like"/>
    <property type="match status" value="1"/>
</dbReference>
<accession>A0A1T4LPT4</accession>
<dbReference type="PANTHER" id="PTHR42673:SF4">
    <property type="entry name" value="MALEYLACETOACETATE ISOMERASE"/>
    <property type="match status" value="1"/>
</dbReference>
<dbReference type="RefSeq" id="WP_085933261.1">
    <property type="nucleotide sequence ID" value="NZ_FUWJ01000001.1"/>
</dbReference>
<dbReference type="AlphaFoldDB" id="A0A1T4LPT4"/>
<proteinExistence type="inferred from homology"/>
<dbReference type="SUPFAM" id="SSF47616">
    <property type="entry name" value="GST C-terminal domain-like"/>
    <property type="match status" value="1"/>
</dbReference>
<dbReference type="InterPro" id="IPR010987">
    <property type="entry name" value="Glutathione-S-Trfase_C-like"/>
</dbReference>
<dbReference type="InterPro" id="IPR005955">
    <property type="entry name" value="GST_Zeta"/>
</dbReference>
<dbReference type="PANTHER" id="PTHR42673">
    <property type="entry name" value="MALEYLACETOACETATE ISOMERASE"/>
    <property type="match status" value="1"/>
</dbReference>
<sequence>MKLIGYFRSSAAFRVRIGLNLKGIVVDQAFCHLRKGEQGRPEYVALNPQKLVPALVLDSGQVLTQSLAILEYLEEIHPEPALLPKDPVERARVRSLALIPTADIHPIQNLRVMAYLRDKFGQSEEAAFAWSRHWIETGFDAYEATVANDRGTGAFSHGDAPSLADLCLIPQVFNATRFKVDMSRYPTIKRIFDNCMKLPAFDAAHPSKQPDAEP</sequence>
<evidence type="ECO:0000256" key="1">
    <source>
        <dbReference type="ARBA" id="ARBA00010007"/>
    </source>
</evidence>
<evidence type="ECO:0000259" key="2">
    <source>
        <dbReference type="PROSITE" id="PS50404"/>
    </source>
</evidence>
<organism evidence="4 5">
    <name type="scientific">Enhydrobacter aerosaccus</name>
    <dbReference type="NCBI Taxonomy" id="225324"/>
    <lineage>
        <taxon>Bacteria</taxon>
        <taxon>Pseudomonadati</taxon>
        <taxon>Pseudomonadota</taxon>
        <taxon>Alphaproteobacteria</taxon>
        <taxon>Hyphomicrobiales</taxon>
        <taxon>Enhydrobacter</taxon>
    </lineage>
</organism>
<keyword evidence="4" id="KW-0413">Isomerase</keyword>
<feature type="domain" description="GST C-terminal" evidence="3">
    <location>
        <begin position="86"/>
        <end position="214"/>
    </location>
</feature>
<dbReference type="InterPro" id="IPR034333">
    <property type="entry name" value="GST_Zeta_N"/>
</dbReference>
<evidence type="ECO:0000313" key="4">
    <source>
        <dbReference type="EMBL" id="SJZ56651.1"/>
    </source>
</evidence>
<dbReference type="FunFam" id="1.20.1050.10:FF:000010">
    <property type="entry name" value="Maleylacetoacetate isomerase isoform 1"/>
    <property type="match status" value="1"/>
</dbReference>
<dbReference type="InterPro" id="IPR036282">
    <property type="entry name" value="Glutathione-S-Trfase_C_sf"/>
</dbReference>
<comment type="similarity">
    <text evidence="1">Belongs to the GST superfamily. Zeta family.</text>
</comment>
<dbReference type="InterPro" id="IPR034330">
    <property type="entry name" value="GST_Zeta_C"/>
</dbReference>
<dbReference type="InterPro" id="IPR040079">
    <property type="entry name" value="Glutathione_S-Trfase"/>
</dbReference>
<evidence type="ECO:0000313" key="5">
    <source>
        <dbReference type="Proteomes" id="UP000190092"/>
    </source>
</evidence>
<reference evidence="5" key="1">
    <citation type="submission" date="2017-02" db="EMBL/GenBank/DDBJ databases">
        <authorList>
            <person name="Varghese N."/>
            <person name="Submissions S."/>
        </authorList>
    </citation>
    <scope>NUCLEOTIDE SEQUENCE [LARGE SCALE GENOMIC DNA]</scope>
    <source>
        <strain evidence="5">ATCC 27094</strain>
    </source>
</reference>
<dbReference type="GO" id="GO:0004364">
    <property type="term" value="F:glutathione transferase activity"/>
    <property type="evidence" value="ECO:0007669"/>
    <property type="project" value="TreeGrafter"/>
</dbReference>
<dbReference type="Proteomes" id="UP000190092">
    <property type="component" value="Unassembled WGS sequence"/>
</dbReference>
<dbReference type="EMBL" id="FUWJ01000001">
    <property type="protein sequence ID" value="SJZ56651.1"/>
    <property type="molecule type" value="Genomic_DNA"/>
</dbReference>
<dbReference type="PROSITE" id="PS50404">
    <property type="entry name" value="GST_NTER"/>
    <property type="match status" value="1"/>
</dbReference>
<dbReference type="GO" id="GO:0005737">
    <property type="term" value="C:cytoplasm"/>
    <property type="evidence" value="ECO:0007669"/>
    <property type="project" value="InterPro"/>
</dbReference>
<dbReference type="Gene3D" id="1.20.1050.10">
    <property type="match status" value="1"/>
</dbReference>